<dbReference type="GO" id="GO:0004659">
    <property type="term" value="F:prenyltransferase activity"/>
    <property type="evidence" value="ECO:0007669"/>
    <property type="project" value="InterPro"/>
</dbReference>
<dbReference type="RefSeq" id="XP_035350220.1">
    <property type="nucleotide sequence ID" value="XM_035494327.1"/>
</dbReference>
<protein>
    <recommendedName>
        <fullName evidence="11">Dimethylallyltranstransferase</fullName>
    </recommendedName>
</protein>
<keyword evidence="10" id="KW-1185">Reference proteome</keyword>
<keyword evidence="3 7" id="KW-0808">Transferase</keyword>
<evidence type="ECO:0000256" key="2">
    <source>
        <dbReference type="ARBA" id="ARBA00006706"/>
    </source>
</evidence>
<dbReference type="Pfam" id="PF00348">
    <property type="entry name" value="polyprenyl_synt"/>
    <property type="match status" value="1"/>
</dbReference>
<reference evidence="10" key="1">
    <citation type="submission" date="2020-06" db="EMBL/GenBank/DDBJ databases">
        <title>A chromosome-scale genome assembly of Talaromyces rugulosus W13939.</title>
        <authorList>
            <person name="Wang B."/>
            <person name="Guo L."/>
            <person name="Ye K."/>
            <person name="Wang L."/>
        </authorList>
    </citation>
    <scope>NUCLEOTIDE SEQUENCE [LARGE SCALE GENOMIC DNA]</scope>
    <source>
        <strain evidence="10">W13939</strain>
    </source>
</reference>
<accession>A0A7H8RCN5</accession>
<dbReference type="GO" id="GO:0008299">
    <property type="term" value="P:isoprenoid biosynthetic process"/>
    <property type="evidence" value="ECO:0007669"/>
    <property type="project" value="UniProtKB-KW"/>
</dbReference>
<feature type="region of interest" description="Disordered" evidence="8">
    <location>
        <begin position="142"/>
        <end position="171"/>
    </location>
</feature>
<keyword evidence="4" id="KW-0479">Metal-binding</keyword>
<evidence type="ECO:0008006" key="11">
    <source>
        <dbReference type="Google" id="ProtNLM"/>
    </source>
</evidence>
<dbReference type="GO" id="GO:1990234">
    <property type="term" value="C:transferase complex"/>
    <property type="evidence" value="ECO:0007669"/>
    <property type="project" value="TreeGrafter"/>
</dbReference>
<dbReference type="GeneID" id="55998697"/>
<dbReference type="GO" id="GO:0043386">
    <property type="term" value="P:mycotoxin biosynthetic process"/>
    <property type="evidence" value="ECO:0007669"/>
    <property type="project" value="UniProtKB-ARBA"/>
</dbReference>
<dbReference type="OrthoDB" id="9927103at2759"/>
<evidence type="ECO:0000256" key="3">
    <source>
        <dbReference type="ARBA" id="ARBA00022679"/>
    </source>
</evidence>
<evidence type="ECO:0000256" key="4">
    <source>
        <dbReference type="ARBA" id="ARBA00022723"/>
    </source>
</evidence>
<dbReference type="InterPro" id="IPR008949">
    <property type="entry name" value="Isoprenoid_synthase_dom_sf"/>
</dbReference>
<evidence type="ECO:0000256" key="8">
    <source>
        <dbReference type="SAM" id="MobiDB-lite"/>
    </source>
</evidence>
<dbReference type="SFLD" id="SFLDS00005">
    <property type="entry name" value="Isoprenoid_Synthase_Type_I"/>
    <property type="match status" value="1"/>
</dbReference>
<dbReference type="Gene3D" id="1.10.600.10">
    <property type="entry name" value="Farnesyl Diphosphate Synthase"/>
    <property type="match status" value="1"/>
</dbReference>
<comment type="similarity">
    <text evidence="2 7">Belongs to the FPP/GGPP synthase family.</text>
</comment>
<keyword evidence="5" id="KW-0460">Magnesium</keyword>
<dbReference type="KEGG" id="trg:TRUGW13939_11219"/>
<dbReference type="InterPro" id="IPR033749">
    <property type="entry name" value="Polyprenyl_synt_CS"/>
</dbReference>
<evidence type="ECO:0000256" key="5">
    <source>
        <dbReference type="ARBA" id="ARBA00022842"/>
    </source>
</evidence>
<dbReference type="AlphaFoldDB" id="A0A7H8RCN5"/>
<organism evidence="9 10">
    <name type="scientific">Talaromyces rugulosus</name>
    <name type="common">Penicillium rugulosum</name>
    <dbReference type="NCBI Taxonomy" id="121627"/>
    <lineage>
        <taxon>Eukaryota</taxon>
        <taxon>Fungi</taxon>
        <taxon>Dikarya</taxon>
        <taxon>Ascomycota</taxon>
        <taxon>Pezizomycotina</taxon>
        <taxon>Eurotiomycetes</taxon>
        <taxon>Eurotiomycetidae</taxon>
        <taxon>Eurotiales</taxon>
        <taxon>Trichocomaceae</taxon>
        <taxon>Talaromyces</taxon>
        <taxon>Talaromyces sect. Islandici</taxon>
    </lineage>
</organism>
<dbReference type="GO" id="GO:0046872">
    <property type="term" value="F:metal ion binding"/>
    <property type="evidence" value="ECO:0007669"/>
    <property type="project" value="UniProtKB-KW"/>
</dbReference>
<keyword evidence="6" id="KW-0414">Isoprene biosynthesis</keyword>
<comment type="cofactor">
    <cofactor evidence="1">
        <name>Mg(2+)</name>
        <dbReference type="ChEBI" id="CHEBI:18420"/>
    </cofactor>
</comment>
<dbReference type="GO" id="GO:0006744">
    <property type="term" value="P:ubiquinone biosynthetic process"/>
    <property type="evidence" value="ECO:0007669"/>
    <property type="project" value="TreeGrafter"/>
</dbReference>
<proteinExistence type="inferred from homology"/>
<dbReference type="PROSITE" id="PS00444">
    <property type="entry name" value="POLYPRENYL_SYNTHASE_2"/>
    <property type="match status" value="1"/>
</dbReference>
<name>A0A7H8RCN5_TALRU</name>
<evidence type="ECO:0000313" key="10">
    <source>
        <dbReference type="Proteomes" id="UP000509510"/>
    </source>
</evidence>
<dbReference type="EMBL" id="CP055903">
    <property type="protein sequence ID" value="QKX64046.1"/>
    <property type="molecule type" value="Genomic_DNA"/>
</dbReference>
<evidence type="ECO:0000256" key="7">
    <source>
        <dbReference type="RuleBase" id="RU004466"/>
    </source>
</evidence>
<evidence type="ECO:0000313" key="9">
    <source>
        <dbReference type="EMBL" id="QKX64046.1"/>
    </source>
</evidence>
<sequence>MGARTVRTSQLLLSSRPAASTTTICPQCLQNNALYTVTSTLLQSRKYHPTRRRNVSPIGAAVSAAQNLFTKGFPKAPPGVSVDPLRIVGKELKFLSKNIRNLLGSGHPMLDKVAKYYTWSEGKHVRPLLVLLMSQATAACNNSNHSSNHNNSSNSTSSSSSSSSSSQPYNISQPISSPLVLADANPDTSPLTAPAAELEGVFGEDPNILPAQRRLAEITELIHTASLLHDDVIDNAVTRRSSSSANTQFGNKMAVLAGDFLLGRASVALARLRNPEVIELLATVIANLVEGEFMQLKNTASDESYPVFTDETITYYLQKTYLKTASLISKSCRAAALLGHNNTPETVEAAYSYGRNLGLAFQLVDDMLDYTVSSTQFGKPAGADLELGLATAPLLFAWKHNPELGALVGRKFGQEGDVERARQIVHQSDGVEQTRLLAQEYADKAVSAIQIFPDSEAKNGLIEMCEKTMKRRK</sequence>
<dbReference type="PANTHER" id="PTHR12001:SF69">
    <property type="entry name" value="ALL TRANS-POLYPRENYL-DIPHOSPHATE SYNTHASE PDSS1"/>
    <property type="match status" value="1"/>
</dbReference>
<dbReference type="GO" id="GO:0046165">
    <property type="term" value="P:alcohol biosynthetic process"/>
    <property type="evidence" value="ECO:0007669"/>
    <property type="project" value="UniProtKB-ARBA"/>
</dbReference>
<dbReference type="InterPro" id="IPR000092">
    <property type="entry name" value="Polyprenyl_synt"/>
</dbReference>
<gene>
    <name evidence="9" type="ORF">TRUGW13939_11219</name>
</gene>
<evidence type="ECO:0000256" key="6">
    <source>
        <dbReference type="ARBA" id="ARBA00023229"/>
    </source>
</evidence>
<dbReference type="SUPFAM" id="SSF48576">
    <property type="entry name" value="Terpenoid synthases"/>
    <property type="match status" value="1"/>
</dbReference>
<dbReference type="PANTHER" id="PTHR12001">
    <property type="entry name" value="GERANYLGERANYL PYROPHOSPHATE SYNTHASE"/>
    <property type="match status" value="1"/>
</dbReference>
<dbReference type="Proteomes" id="UP000509510">
    <property type="component" value="Chromosome VI"/>
</dbReference>
<evidence type="ECO:0000256" key="1">
    <source>
        <dbReference type="ARBA" id="ARBA00001946"/>
    </source>
</evidence>
<dbReference type="CDD" id="cd00685">
    <property type="entry name" value="Trans_IPPS_HT"/>
    <property type="match status" value="1"/>
</dbReference>